<protein>
    <submittedName>
        <fullName evidence="3">Uncharacterized protein</fullName>
    </submittedName>
</protein>
<evidence type="ECO:0000256" key="2">
    <source>
        <dbReference type="SAM" id="Phobius"/>
    </source>
</evidence>
<feature type="transmembrane region" description="Helical" evidence="2">
    <location>
        <begin position="6"/>
        <end position="25"/>
    </location>
</feature>
<dbReference type="EMBL" id="JBHRTS010000001">
    <property type="protein sequence ID" value="MFC3192778.1"/>
    <property type="molecule type" value="Genomic_DNA"/>
</dbReference>
<reference evidence="4" key="1">
    <citation type="journal article" date="2019" name="Int. J. Syst. Evol. Microbiol.">
        <title>The Global Catalogue of Microorganisms (GCM) 10K type strain sequencing project: providing services to taxonomists for standard genome sequencing and annotation.</title>
        <authorList>
            <consortium name="The Broad Institute Genomics Platform"/>
            <consortium name="The Broad Institute Genome Sequencing Center for Infectious Disease"/>
            <person name="Wu L."/>
            <person name="Ma J."/>
        </authorList>
    </citation>
    <scope>NUCLEOTIDE SEQUENCE [LARGE SCALE GENOMIC DNA]</scope>
    <source>
        <strain evidence="4">KCTC 42953</strain>
    </source>
</reference>
<evidence type="ECO:0000313" key="4">
    <source>
        <dbReference type="Proteomes" id="UP001595533"/>
    </source>
</evidence>
<accession>A0ABV7J7Z5</accession>
<gene>
    <name evidence="3" type="ORF">ACFODZ_00865</name>
</gene>
<keyword evidence="2" id="KW-0472">Membrane</keyword>
<keyword evidence="4" id="KW-1185">Reference proteome</keyword>
<sequence length="59" mass="6549">MSCFVRMLHTGCFALLIILRMCLVIQRMARLDAAYGGANSTDELTTRQPQNVHLPPTGD</sequence>
<keyword evidence="2" id="KW-1133">Transmembrane helix</keyword>
<evidence type="ECO:0000313" key="3">
    <source>
        <dbReference type="EMBL" id="MFC3192778.1"/>
    </source>
</evidence>
<feature type="region of interest" description="Disordered" evidence="1">
    <location>
        <begin position="39"/>
        <end position="59"/>
    </location>
</feature>
<keyword evidence="2" id="KW-0812">Transmembrane</keyword>
<evidence type="ECO:0000256" key="1">
    <source>
        <dbReference type="SAM" id="MobiDB-lite"/>
    </source>
</evidence>
<feature type="compositionally biased region" description="Polar residues" evidence="1">
    <location>
        <begin position="39"/>
        <end position="51"/>
    </location>
</feature>
<proteinExistence type="predicted"/>
<dbReference type="Proteomes" id="UP001595533">
    <property type="component" value="Unassembled WGS sequence"/>
</dbReference>
<comment type="caution">
    <text evidence="3">The sequence shown here is derived from an EMBL/GenBank/DDBJ whole genome shotgun (WGS) entry which is preliminary data.</text>
</comment>
<organism evidence="3 4">
    <name type="scientific">Marinicella sediminis</name>
    <dbReference type="NCBI Taxonomy" id="1792834"/>
    <lineage>
        <taxon>Bacteria</taxon>
        <taxon>Pseudomonadati</taxon>
        <taxon>Pseudomonadota</taxon>
        <taxon>Gammaproteobacteria</taxon>
        <taxon>Lysobacterales</taxon>
        <taxon>Marinicellaceae</taxon>
        <taxon>Marinicella</taxon>
    </lineage>
</organism>
<name>A0ABV7J7Z5_9GAMM</name>
<dbReference type="RefSeq" id="WP_157892556.1">
    <property type="nucleotide sequence ID" value="NZ_MVBD01000001.1"/>
</dbReference>